<feature type="domain" description="NAD-dependent epimerase/dehydratase" evidence="1">
    <location>
        <begin position="18"/>
        <end position="213"/>
    </location>
</feature>
<evidence type="ECO:0000313" key="3">
    <source>
        <dbReference type="Proteomes" id="UP001524547"/>
    </source>
</evidence>
<organism evidence="2 3">
    <name type="scientific">Rhizosaccharibacter radicis</name>
    <dbReference type="NCBI Taxonomy" id="2782605"/>
    <lineage>
        <taxon>Bacteria</taxon>
        <taxon>Pseudomonadati</taxon>
        <taxon>Pseudomonadota</taxon>
        <taxon>Alphaproteobacteria</taxon>
        <taxon>Acetobacterales</taxon>
        <taxon>Acetobacteraceae</taxon>
        <taxon>Rhizosaccharibacter</taxon>
    </lineage>
</organism>
<reference evidence="2 3" key="1">
    <citation type="submission" date="2022-06" db="EMBL/GenBank/DDBJ databases">
        <title>Rhizosaccharibacter gen. nov. sp. nov. KSS12, endophytic bacteria isolated from sugarcane.</title>
        <authorList>
            <person name="Pitiwittayakul N."/>
        </authorList>
    </citation>
    <scope>NUCLEOTIDE SEQUENCE [LARGE SCALE GENOMIC DNA]</scope>
    <source>
        <strain evidence="2 3">KSS12</strain>
    </source>
</reference>
<keyword evidence="3" id="KW-1185">Reference proteome</keyword>
<dbReference type="Gene3D" id="3.40.50.720">
    <property type="entry name" value="NAD(P)-binding Rossmann-like Domain"/>
    <property type="match status" value="1"/>
</dbReference>
<evidence type="ECO:0000313" key="2">
    <source>
        <dbReference type="EMBL" id="MCQ8240182.1"/>
    </source>
</evidence>
<dbReference type="EMBL" id="JAMZEJ010000003">
    <property type="protein sequence ID" value="MCQ8240182.1"/>
    <property type="molecule type" value="Genomic_DNA"/>
</dbReference>
<name>A0ABT1VV10_9PROT</name>
<dbReference type="InterPro" id="IPR051783">
    <property type="entry name" value="NAD(P)-dependent_oxidoreduct"/>
</dbReference>
<protein>
    <submittedName>
        <fullName evidence="2">NAD-dependent epimerase/dehydratase family protein</fullName>
    </submittedName>
</protein>
<dbReference type="PANTHER" id="PTHR48079">
    <property type="entry name" value="PROTEIN YEEZ"/>
    <property type="match status" value="1"/>
</dbReference>
<accession>A0ABT1VV10</accession>
<dbReference type="InterPro" id="IPR036291">
    <property type="entry name" value="NAD(P)-bd_dom_sf"/>
</dbReference>
<dbReference type="RefSeq" id="WP_422918931.1">
    <property type="nucleotide sequence ID" value="NZ_JAMZEJ010000003.1"/>
</dbReference>
<comment type="caution">
    <text evidence="2">The sequence shown here is derived from an EMBL/GenBank/DDBJ whole genome shotgun (WGS) entry which is preliminary data.</text>
</comment>
<dbReference type="Proteomes" id="UP001524547">
    <property type="component" value="Unassembled WGS sequence"/>
</dbReference>
<gene>
    <name evidence="2" type="ORF">NFI88_04915</name>
</gene>
<dbReference type="PANTHER" id="PTHR48079:SF6">
    <property type="entry name" value="NAD(P)-BINDING DOMAIN-CONTAINING PROTEIN-RELATED"/>
    <property type="match status" value="1"/>
</dbReference>
<proteinExistence type="predicted"/>
<evidence type="ECO:0000259" key="1">
    <source>
        <dbReference type="Pfam" id="PF01370"/>
    </source>
</evidence>
<dbReference type="InterPro" id="IPR001509">
    <property type="entry name" value="Epimerase_deHydtase"/>
</dbReference>
<sequence length="336" mass="35443">MSPEDVAGASPAGRRLVALTGGSGFLGRHVAAVMAARGWRVRLLVRRWAPHPLLRDHQVELVPGDLDDEAALRRLTAGADAVVHAAALVKARHPRAFDHVNRGGTGRLASATRDTAPAIRRFVLVSSQAARAPHLSPYAASKRAAEEAAAGILGAGPLVVLRPPVIYGPGDTEGRALLRLASRSVVPVTRAPDLVLSLLHVRDVAAAIAACCEPDAPNGSFELSDGGGGVSWPRLIIEASRAQGRPPPRLVPVPDGLLHLAAWSNATFAALLGHGTIFGPGKIREILHRDWRPALHANLPAERWRPAIALADGLRETVAWWRGTGGPPDHDGAARE</sequence>
<dbReference type="Pfam" id="PF01370">
    <property type="entry name" value="Epimerase"/>
    <property type="match status" value="1"/>
</dbReference>
<dbReference type="SUPFAM" id="SSF51735">
    <property type="entry name" value="NAD(P)-binding Rossmann-fold domains"/>
    <property type="match status" value="1"/>
</dbReference>